<dbReference type="STRING" id="561176.SAMN04488561_3070"/>
<gene>
    <name evidence="2" type="ORF">SAMN04488561_3070</name>
</gene>
<feature type="chain" id="PRO_5038938042" description="X-X-X-Leu-X-X-Gly heptad repeat-containing protein" evidence="1">
    <location>
        <begin position="25"/>
        <end position="189"/>
    </location>
</feature>
<dbReference type="EMBL" id="FNUC01000003">
    <property type="protein sequence ID" value="SEE86875.1"/>
    <property type="molecule type" value="Genomic_DNA"/>
</dbReference>
<keyword evidence="1" id="KW-0732">Signal</keyword>
<keyword evidence="3" id="KW-1185">Reference proteome</keyword>
<reference evidence="3" key="1">
    <citation type="submission" date="2016-10" db="EMBL/GenBank/DDBJ databases">
        <authorList>
            <person name="Varghese N."/>
            <person name="Submissions S."/>
        </authorList>
    </citation>
    <scope>NUCLEOTIDE SEQUENCE [LARGE SCALE GENOMIC DNA]</scope>
    <source>
        <strain evidence="3">DSM 45237</strain>
    </source>
</reference>
<evidence type="ECO:0000256" key="1">
    <source>
        <dbReference type="SAM" id="SignalP"/>
    </source>
</evidence>
<dbReference type="Proteomes" id="UP000181980">
    <property type="component" value="Unassembled WGS sequence"/>
</dbReference>
<feature type="signal peptide" evidence="1">
    <location>
        <begin position="1"/>
        <end position="24"/>
    </location>
</feature>
<evidence type="ECO:0000313" key="3">
    <source>
        <dbReference type="Proteomes" id="UP000181980"/>
    </source>
</evidence>
<name>A0A1H5MC50_9ACTN</name>
<protein>
    <recommendedName>
        <fullName evidence="4">X-X-X-Leu-X-X-Gly heptad repeat-containing protein</fullName>
    </recommendedName>
</protein>
<dbReference type="PROSITE" id="PS51257">
    <property type="entry name" value="PROKAR_LIPOPROTEIN"/>
    <property type="match status" value="1"/>
</dbReference>
<accession>A0A1H5MC50</accession>
<dbReference type="OrthoDB" id="5190961at2"/>
<dbReference type="AlphaFoldDB" id="A0A1H5MC50"/>
<dbReference type="RefSeq" id="WP_141711608.1">
    <property type="nucleotide sequence ID" value="NZ_FNUC01000003.1"/>
</dbReference>
<organism evidence="2 3">
    <name type="scientific">Jiangella alba</name>
    <dbReference type="NCBI Taxonomy" id="561176"/>
    <lineage>
        <taxon>Bacteria</taxon>
        <taxon>Bacillati</taxon>
        <taxon>Actinomycetota</taxon>
        <taxon>Actinomycetes</taxon>
        <taxon>Jiangellales</taxon>
        <taxon>Jiangellaceae</taxon>
        <taxon>Jiangella</taxon>
    </lineage>
</organism>
<sequence>MRPRVFALAAALVLLAGCSSEESAETQWADGVCSAWNELSSDLRGVTDGLNVDSLSPEALDQLSSEITDRVDAVQASAENLAEAIADTPEGADQAIENAQQELGDEADDVRAGLDATGQAVQSLSGATTGQDITSALSDAQAALTQTGQALGTLGDTVAGYLSAADDTLRQAFDDAQSCQQTRTGGTSS</sequence>
<evidence type="ECO:0000313" key="2">
    <source>
        <dbReference type="EMBL" id="SEE86875.1"/>
    </source>
</evidence>
<dbReference type="Gene3D" id="1.20.120.20">
    <property type="entry name" value="Apolipoprotein"/>
    <property type="match status" value="1"/>
</dbReference>
<proteinExistence type="predicted"/>
<evidence type="ECO:0008006" key="4">
    <source>
        <dbReference type="Google" id="ProtNLM"/>
    </source>
</evidence>